<dbReference type="EMBL" id="JANEYG010000013">
    <property type="protein sequence ID" value="KAJ8920650.1"/>
    <property type="molecule type" value="Genomic_DNA"/>
</dbReference>
<protein>
    <recommendedName>
        <fullName evidence="5 11">Dolichyl-diphosphooligosaccharide--protein glycosyltransferase subunit 1</fullName>
    </recommendedName>
</protein>
<accession>A0AAV8W262</accession>
<comment type="subcellular location">
    <subcellularLocation>
        <location evidence="2 11">Endoplasmic reticulum membrane</location>
        <topology evidence="2 11">Single-pass type I membrane protein</topology>
    </subcellularLocation>
</comment>
<comment type="function">
    <text evidence="1 11">Subunit of the oligosaccharyl transferase (OST) complex that catalyzes the initial transfer of a defined glycan (Glc(3)Man(9)GlcNAc(2) in eukaryotes) from the lipid carrier dolichol-pyrophosphate to an asparagine residue within an Asn-X-Ser/Thr consensus motif in nascent polypeptide chains, the first step in protein N-glycosylation. N-glycosylation occurs cotranslationally and the complex associates with the Sec61 complex at the channel-forming translocon complex that mediates protein translocation across the endoplasmic reticulum (ER). All subunits are required for a maximal enzyme activity.</text>
</comment>
<evidence type="ECO:0000256" key="9">
    <source>
        <dbReference type="ARBA" id="ARBA00022989"/>
    </source>
</evidence>
<proteinExistence type="inferred from homology"/>
<keyword evidence="9 11" id="KW-1133">Transmembrane helix</keyword>
<dbReference type="InterPro" id="IPR007676">
    <property type="entry name" value="Ribophorin_I"/>
</dbReference>
<dbReference type="PANTHER" id="PTHR21049">
    <property type="entry name" value="RIBOPHORIN I"/>
    <property type="match status" value="1"/>
</dbReference>
<keyword evidence="13" id="KW-1185">Reference proteome</keyword>
<comment type="subunit">
    <text evidence="11">Component of the oligosaccharyltransferase (OST) complex.</text>
</comment>
<evidence type="ECO:0000256" key="4">
    <source>
        <dbReference type="ARBA" id="ARBA00008905"/>
    </source>
</evidence>
<organism evidence="12 13">
    <name type="scientific">Exocentrus adspersus</name>
    <dbReference type="NCBI Taxonomy" id="1586481"/>
    <lineage>
        <taxon>Eukaryota</taxon>
        <taxon>Metazoa</taxon>
        <taxon>Ecdysozoa</taxon>
        <taxon>Arthropoda</taxon>
        <taxon>Hexapoda</taxon>
        <taxon>Insecta</taxon>
        <taxon>Pterygota</taxon>
        <taxon>Neoptera</taxon>
        <taxon>Endopterygota</taxon>
        <taxon>Coleoptera</taxon>
        <taxon>Polyphaga</taxon>
        <taxon>Cucujiformia</taxon>
        <taxon>Chrysomeloidea</taxon>
        <taxon>Cerambycidae</taxon>
        <taxon>Lamiinae</taxon>
        <taxon>Acanthocinini</taxon>
        <taxon>Exocentrus</taxon>
    </lineage>
</organism>
<evidence type="ECO:0000256" key="5">
    <source>
        <dbReference type="ARBA" id="ARBA00017611"/>
    </source>
</evidence>
<evidence type="ECO:0000256" key="1">
    <source>
        <dbReference type="ARBA" id="ARBA00002791"/>
    </source>
</evidence>
<keyword evidence="10 11" id="KW-0472">Membrane</keyword>
<feature type="transmembrane region" description="Helical" evidence="11">
    <location>
        <begin position="432"/>
        <end position="453"/>
    </location>
</feature>
<dbReference type="GO" id="GO:0008250">
    <property type="term" value="C:oligosaccharyltransferase complex"/>
    <property type="evidence" value="ECO:0007669"/>
    <property type="project" value="UniProtKB-UniRule"/>
</dbReference>
<dbReference type="Proteomes" id="UP001159042">
    <property type="component" value="Unassembled WGS sequence"/>
</dbReference>
<comment type="pathway">
    <text evidence="3 11">Protein modification; protein glycosylation.</text>
</comment>
<name>A0AAV8W262_9CUCU</name>
<evidence type="ECO:0000313" key="12">
    <source>
        <dbReference type="EMBL" id="KAJ8920650.1"/>
    </source>
</evidence>
<gene>
    <name evidence="12" type="ORF">NQ315_004789</name>
</gene>
<keyword evidence="7" id="KW-0732">Signal</keyword>
<dbReference type="GO" id="GO:0018279">
    <property type="term" value="P:protein N-linked glycosylation via asparagine"/>
    <property type="evidence" value="ECO:0007669"/>
    <property type="project" value="TreeGrafter"/>
</dbReference>
<evidence type="ECO:0000256" key="2">
    <source>
        <dbReference type="ARBA" id="ARBA00004115"/>
    </source>
</evidence>
<dbReference type="AlphaFoldDB" id="A0AAV8W262"/>
<evidence type="ECO:0000256" key="6">
    <source>
        <dbReference type="ARBA" id="ARBA00022692"/>
    </source>
</evidence>
<evidence type="ECO:0000256" key="8">
    <source>
        <dbReference type="ARBA" id="ARBA00022824"/>
    </source>
</evidence>
<evidence type="ECO:0000256" key="3">
    <source>
        <dbReference type="ARBA" id="ARBA00004922"/>
    </source>
</evidence>
<comment type="caution">
    <text evidence="12">The sequence shown here is derived from an EMBL/GenBank/DDBJ whole genome shotgun (WGS) entry which is preliminary data.</text>
</comment>
<dbReference type="Pfam" id="PF04597">
    <property type="entry name" value="Ribophorin_I"/>
    <property type="match status" value="1"/>
</dbReference>
<evidence type="ECO:0000256" key="11">
    <source>
        <dbReference type="RuleBase" id="RU361143"/>
    </source>
</evidence>
<dbReference type="PANTHER" id="PTHR21049:SF0">
    <property type="entry name" value="DOLICHYL-DIPHOSPHOOLIGOSACCHARIDE--PROTEIN GLYCOSYLTRANSFERASE SUBUNIT 1"/>
    <property type="match status" value="1"/>
</dbReference>
<reference evidence="12 13" key="1">
    <citation type="journal article" date="2023" name="Insect Mol. Biol.">
        <title>Genome sequencing provides insights into the evolution of gene families encoding plant cell wall-degrading enzymes in longhorned beetles.</title>
        <authorList>
            <person name="Shin N.R."/>
            <person name="Okamura Y."/>
            <person name="Kirsch R."/>
            <person name="Pauchet Y."/>
        </authorList>
    </citation>
    <scope>NUCLEOTIDE SEQUENCE [LARGE SCALE GENOMIC DNA]</scope>
    <source>
        <strain evidence="12">EAD_L_NR</strain>
    </source>
</reference>
<evidence type="ECO:0000313" key="13">
    <source>
        <dbReference type="Proteomes" id="UP001159042"/>
    </source>
</evidence>
<evidence type="ECO:0000256" key="10">
    <source>
        <dbReference type="ARBA" id="ARBA00023136"/>
    </source>
</evidence>
<sequence>MSTPQNVKREEEEVDEVNSVASVAINDKLVNRNVARTIDLTSQLVKITTSITLENTGKDTVRTFHIVQEPNAVGTLSYISVKDSLKDDLKLERLTDENENKVFYNVNLKQPIGPGRTTTVTLEEVLTQSLLPYPSSITQKEKQLVRYFGNHYFYTPYVTTKQKTEVTLNSRSVESYSKLKPVSQSDSTIAYGPYSNIQPFTEDQMIIHFESNAPFLTVTRLERLIEISHWGNIAVEENIEIRHTGAKLKGPFSRYDYQRDSSSTHHSIKSYRTILPASAHSIYYRDSNGNISTSTVRPRKDYIELELRPRFPLFGGWRSSYTLGYSVPSYQYLFKQPNGEYVLIMRLIDHVFDDMYVEELETSIVLPVGVKNVKIETPYEVERLPDGVTYKYLDTIGRTIITLRKQNLVEQHIQDVEITYNWSTNLLFHEPLLLSIGLFVLFIIVIIYVRLDFSLNKSEHTKRD</sequence>
<keyword evidence="8 11" id="KW-0256">Endoplasmic reticulum</keyword>
<evidence type="ECO:0000256" key="7">
    <source>
        <dbReference type="ARBA" id="ARBA00022729"/>
    </source>
</evidence>
<comment type="similarity">
    <text evidence="4 11">Belongs to the OST1 family.</text>
</comment>
<keyword evidence="6 11" id="KW-0812">Transmembrane</keyword>